<keyword evidence="4 11" id="KW-1133">Transmembrane helix</keyword>
<dbReference type="Proteomes" id="UP001412067">
    <property type="component" value="Unassembled WGS sequence"/>
</dbReference>
<evidence type="ECO:0000256" key="1">
    <source>
        <dbReference type="ARBA" id="ARBA00004123"/>
    </source>
</evidence>
<dbReference type="EMBL" id="JBBWWR010000015">
    <property type="protein sequence ID" value="KAK8949820.1"/>
    <property type="molecule type" value="Genomic_DNA"/>
</dbReference>
<evidence type="ECO:0000256" key="2">
    <source>
        <dbReference type="ARBA" id="ARBA00004167"/>
    </source>
</evidence>
<evidence type="ECO:0000256" key="6">
    <source>
        <dbReference type="ARBA" id="ARBA00023125"/>
    </source>
</evidence>
<keyword evidence="14" id="KW-1185">Reference proteome</keyword>
<gene>
    <name evidence="13" type="primary">NAC078</name>
    <name evidence="13" type="ORF">KSP40_PGU012229</name>
</gene>
<keyword evidence="9" id="KW-0804">Transcription</keyword>
<dbReference type="PANTHER" id="PTHR31744:SF216">
    <property type="entry name" value="NAC TRANSCRIPTION FACTOR"/>
    <property type="match status" value="1"/>
</dbReference>
<dbReference type="PANTHER" id="PTHR31744">
    <property type="entry name" value="PROTEIN CUP-SHAPED COTYLEDON 2-RELATED"/>
    <property type="match status" value="1"/>
</dbReference>
<evidence type="ECO:0000313" key="13">
    <source>
        <dbReference type="EMBL" id="KAK8949820.1"/>
    </source>
</evidence>
<name>A0ABR2LSX4_9ASPA</name>
<organism evidence="13 14">
    <name type="scientific">Platanthera guangdongensis</name>
    <dbReference type="NCBI Taxonomy" id="2320717"/>
    <lineage>
        <taxon>Eukaryota</taxon>
        <taxon>Viridiplantae</taxon>
        <taxon>Streptophyta</taxon>
        <taxon>Embryophyta</taxon>
        <taxon>Tracheophyta</taxon>
        <taxon>Spermatophyta</taxon>
        <taxon>Magnoliopsida</taxon>
        <taxon>Liliopsida</taxon>
        <taxon>Asparagales</taxon>
        <taxon>Orchidaceae</taxon>
        <taxon>Orchidoideae</taxon>
        <taxon>Orchideae</taxon>
        <taxon>Orchidinae</taxon>
        <taxon>Platanthera</taxon>
    </lineage>
</organism>
<dbReference type="InterPro" id="IPR036093">
    <property type="entry name" value="NAC_dom_sf"/>
</dbReference>
<protein>
    <submittedName>
        <fullName evidence="13">NAC domain-containing protein 78</fullName>
    </submittedName>
</protein>
<accession>A0ABR2LSX4</accession>
<proteinExistence type="predicted"/>
<comment type="subcellular location">
    <subcellularLocation>
        <location evidence="2">Membrane</location>
        <topology evidence="2">Single-pass membrane protein</topology>
    </subcellularLocation>
    <subcellularLocation>
        <location evidence="1">Nucleus</location>
    </subcellularLocation>
</comment>
<comment type="caution">
    <text evidence="13">The sequence shown here is derived from an EMBL/GenBank/DDBJ whole genome shotgun (WGS) entry which is preliminary data.</text>
</comment>
<keyword evidence="6" id="KW-0238">DNA-binding</keyword>
<feature type="transmembrane region" description="Helical" evidence="11">
    <location>
        <begin position="530"/>
        <end position="552"/>
    </location>
</feature>
<evidence type="ECO:0000256" key="7">
    <source>
        <dbReference type="ARBA" id="ARBA00023136"/>
    </source>
</evidence>
<keyword evidence="7 11" id="KW-0472">Membrane</keyword>
<reference evidence="13 14" key="1">
    <citation type="journal article" date="2022" name="Nat. Plants">
        <title>Genomes of leafy and leafless Platanthera orchids illuminate the evolution of mycoheterotrophy.</title>
        <authorList>
            <person name="Li M.H."/>
            <person name="Liu K.W."/>
            <person name="Li Z."/>
            <person name="Lu H.C."/>
            <person name="Ye Q.L."/>
            <person name="Zhang D."/>
            <person name="Wang J.Y."/>
            <person name="Li Y.F."/>
            <person name="Zhong Z.M."/>
            <person name="Liu X."/>
            <person name="Yu X."/>
            <person name="Liu D.K."/>
            <person name="Tu X.D."/>
            <person name="Liu B."/>
            <person name="Hao Y."/>
            <person name="Liao X.Y."/>
            <person name="Jiang Y.T."/>
            <person name="Sun W.H."/>
            <person name="Chen J."/>
            <person name="Chen Y.Q."/>
            <person name="Ai Y."/>
            <person name="Zhai J.W."/>
            <person name="Wu S.S."/>
            <person name="Zhou Z."/>
            <person name="Hsiao Y.Y."/>
            <person name="Wu W.L."/>
            <person name="Chen Y.Y."/>
            <person name="Lin Y.F."/>
            <person name="Hsu J.L."/>
            <person name="Li C.Y."/>
            <person name="Wang Z.W."/>
            <person name="Zhao X."/>
            <person name="Zhong W.Y."/>
            <person name="Ma X.K."/>
            <person name="Ma L."/>
            <person name="Huang J."/>
            <person name="Chen G.Z."/>
            <person name="Huang M.Z."/>
            <person name="Huang L."/>
            <person name="Peng D.H."/>
            <person name="Luo Y.B."/>
            <person name="Zou S.Q."/>
            <person name="Chen S.P."/>
            <person name="Lan S."/>
            <person name="Tsai W.C."/>
            <person name="Van de Peer Y."/>
            <person name="Liu Z.J."/>
        </authorList>
    </citation>
    <scope>NUCLEOTIDE SEQUENCE [LARGE SCALE GENOMIC DNA]</scope>
    <source>
        <strain evidence="13">Lor288</strain>
    </source>
</reference>
<keyword evidence="5" id="KW-0805">Transcription regulation</keyword>
<dbReference type="PROSITE" id="PS51005">
    <property type="entry name" value="NAC"/>
    <property type="match status" value="1"/>
</dbReference>
<dbReference type="Pfam" id="PF02365">
    <property type="entry name" value="NAM"/>
    <property type="match status" value="1"/>
</dbReference>
<evidence type="ECO:0000259" key="12">
    <source>
        <dbReference type="PROSITE" id="PS51005"/>
    </source>
</evidence>
<evidence type="ECO:0000256" key="3">
    <source>
        <dbReference type="ARBA" id="ARBA00022692"/>
    </source>
</evidence>
<evidence type="ECO:0000256" key="8">
    <source>
        <dbReference type="ARBA" id="ARBA00023159"/>
    </source>
</evidence>
<evidence type="ECO:0000256" key="9">
    <source>
        <dbReference type="ARBA" id="ARBA00023163"/>
    </source>
</evidence>
<keyword evidence="8" id="KW-0010">Activator</keyword>
<evidence type="ECO:0000256" key="5">
    <source>
        <dbReference type="ARBA" id="ARBA00023015"/>
    </source>
</evidence>
<keyword evidence="3 11" id="KW-0812">Transmembrane</keyword>
<dbReference type="InterPro" id="IPR003441">
    <property type="entry name" value="NAC-dom"/>
</dbReference>
<evidence type="ECO:0000256" key="4">
    <source>
        <dbReference type="ARBA" id="ARBA00022989"/>
    </source>
</evidence>
<evidence type="ECO:0000256" key="11">
    <source>
        <dbReference type="SAM" id="Phobius"/>
    </source>
</evidence>
<dbReference type="SUPFAM" id="SSF101941">
    <property type="entry name" value="NAC domain"/>
    <property type="match status" value="1"/>
</dbReference>
<evidence type="ECO:0000313" key="14">
    <source>
        <dbReference type="Proteomes" id="UP001412067"/>
    </source>
</evidence>
<keyword evidence="10" id="KW-0539">Nucleus</keyword>
<evidence type="ECO:0000256" key="10">
    <source>
        <dbReference type="ARBA" id="ARBA00023242"/>
    </source>
</evidence>
<feature type="domain" description="NAC" evidence="12">
    <location>
        <begin position="40"/>
        <end position="190"/>
    </location>
</feature>
<dbReference type="Gene3D" id="2.170.150.80">
    <property type="entry name" value="NAC domain"/>
    <property type="match status" value="1"/>
</dbReference>
<sequence>MGMKGAAAEEFCAPVGRWVNNAYSGGDELLEAGRQLEERWPTGVRFHPTDEELVLFYLKRKICRRRIKPSMIGDVDVYKWEPWELPEKSLVRKGDKQWFFFSPRDRKYPNGSRSNRATKHGYWKATGKDRSISQNSKAVGNKKTLVYYCGRAPKGQRTDWVMHEYTIEEQLLVSFSNVQDSYAVYKLFMKSGPGPKNGEQYGAPFREEEWEDDAAQVSFMNQNVGEDVSSAELTHNSLPVALTEEVCETLPANEVEDLLMQLTYEPDIIQGHVDFPTYTSKLQFDAEPEIISIVQNPCYIDTNSILLSGDNRHEKSGLDTSFQNPQPLFAHTQHTGLPDVLSDQLFVPADEEFLEIKDLDDPDTSYNLDAMDNGELTFEADDFYDPYDRFDADMYLFESMGLQVDEDPQNLSLHTNSQLWTQEESFNLSNVVDTNEADIAPSASGLVDLVASTAKIQAEGQIILPESPSQSWFNSALSAFLDSVPSSPAFASESVLISKALERVSSFRAAQTRPLQRSPAGPQRNKDRGYLFLSVLVGTGAVLWVLTIGAAFKVFKGLWGRFIST</sequence>